<dbReference type="InterPro" id="IPR021265">
    <property type="entry name" value="DUF2842"/>
</dbReference>
<dbReference type="RefSeq" id="WP_290315227.1">
    <property type="nucleotide sequence ID" value="NZ_JAUFPN010000033.1"/>
</dbReference>
<organism evidence="2 3">
    <name type="scientific">Paeniroseomonas aquatica</name>
    <dbReference type="NCBI Taxonomy" id="373043"/>
    <lineage>
        <taxon>Bacteria</taxon>
        <taxon>Pseudomonadati</taxon>
        <taxon>Pseudomonadota</taxon>
        <taxon>Alphaproteobacteria</taxon>
        <taxon>Acetobacterales</taxon>
        <taxon>Acetobacteraceae</taxon>
        <taxon>Paeniroseomonas</taxon>
    </lineage>
</organism>
<evidence type="ECO:0000313" key="3">
    <source>
        <dbReference type="Proteomes" id="UP001529369"/>
    </source>
</evidence>
<dbReference type="EMBL" id="JAUFPN010000033">
    <property type="protein sequence ID" value="MDN3563488.1"/>
    <property type="molecule type" value="Genomic_DNA"/>
</dbReference>
<dbReference type="Pfam" id="PF11003">
    <property type="entry name" value="DUF2842"/>
    <property type="match status" value="1"/>
</dbReference>
<evidence type="ECO:0000256" key="1">
    <source>
        <dbReference type="SAM" id="Phobius"/>
    </source>
</evidence>
<feature type="transmembrane region" description="Helical" evidence="1">
    <location>
        <begin position="63"/>
        <end position="85"/>
    </location>
</feature>
<protein>
    <submittedName>
        <fullName evidence="2">DUF2842 domain-containing protein</fullName>
    </submittedName>
</protein>
<proteinExistence type="predicted"/>
<evidence type="ECO:0000313" key="2">
    <source>
        <dbReference type="EMBL" id="MDN3563488.1"/>
    </source>
</evidence>
<sequence length="88" mass="9449">MQRGRRRGGARQGLGGAAGLGHVGRMSRIPIAVVVGLLGFAAYVALVVALADHVITQHWALQVPFFLVAGIVWAFPAKWLMFWAAGQR</sequence>
<comment type="caution">
    <text evidence="2">The sequence shown here is derived from an EMBL/GenBank/DDBJ whole genome shotgun (WGS) entry which is preliminary data.</text>
</comment>
<keyword evidence="1" id="KW-1133">Transmembrane helix</keyword>
<dbReference type="Proteomes" id="UP001529369">
    <property type="component" value="Unassembled WGS sequence"/>
</dbReference>
<gene>
    <name evidence="2" type="ORF">QWZ14_03750</name>
</gene>
<name>A0ABT8A1W8_9PROT</name>
<feature type="transmembrane region" description="Helical" evidence="1">
    <location>
        <begin position="29"/>
        <end position="51"/>
    </location>
</feature>
<keyword evidence="3" id="KW-1185">Reference proteome</keyword>
<keyword evidence="1" id="KW-0812">Transmembrane</keyword>
<keyword evidence="1" id="KW-0472">Membrane</keyword>
<reference evidence="3" key="1">
    <citation type="journal article" date="2019" name="Int. J. Syst. Evol. Microbiol.">
        <title>The Global Catalogue of Microorganisms (GCM) 10K type strain sequencing project: providing services to taxonomists for standard genome sequencing and annotation.</title>
        <authorList>
            <consortium name="The Broad Institute Genomics Platform"/>
            <consortium name="The Broad Institute Genome Sequencing Center for Infectious Disease"/>
            <person name="Wu L."/>
            <person name="Ma J."/>
        </authorList>
    </citation>
    <scope>NUCLEOTIDE SEQUENCE [LARGE SCALE GENOMIC DNA]</scope>
    <source>
        <strain evidence="3">CECT 7131</strain>
    </source>
</reference>
<accession>A0ABT8A1W8</accession>